<dbReference type="AlphaFoldDB" id="A0AAV5SAP6"/>
<organism evidence="1 2">
    <name type="scientific">Pristionchus entomophagus</name>
    <dbReference type="NCBI Taxonomy" id="358040"/>
    <lineage>
        <taxon>Eukaryota</taxon>
        <taxon>Metazoa</taxon>
        <taxon>Ecdysozoa</taxon>
        <taxon>Nematoda</taxon>
        <taxon>Chromadorea</taxon>
        <taxon>Rhabditida</taxon>
        <taxon>Rhabditina</taxon>
        <taxon>Diplogasteromorpha</taxon>
        <taxon>Diplogasteroidea</taxon>
        <taxon>Neodiplogasteridae</taxon>
        <taxon>Pristionchus</taxon>
    </lineage>
</organism>
<sequence>LLHLSHHPGLFISLHTHASNGGDHLLELTESEEMGQILSIARRENMSPMIGEKQEGALSYSRLVEVLHKTSHDFIGQNERVTGVSDVLQKAPLLPHGTGVDDGSQEPWPCQKSIQFVVPSIHRSVEEIDRRSGNVSIAGGHGSDDVGEEIRLVHDRCGLLTVAVLREDAQTGLGNLAVSFEPIHRSRNSSDELRTDRNISIFSSCGNTDNHPERVPIRLQRLFRIDYALSDGQIGASHLVPTPGAAIREESSAPNAYVTQLYVGIVILHGIYEAIESSLFENQVRHGAALGAQKVTENIASVDLCVQRLAPIFQDAHETIDQFPIEVLWRFRVNREERCEVMESRGLIRYCSGLFE</sequence>
<keyword evidence="2" id="KW-1185">Reference proteome</keyword>
<comment type="caution">
    <text evidence="1">The sequence shown here is derived from an EMBL/GenBank/DDBJ whole genome shotgun (WGS) entry which is preliminary data.</text>
</comment>
<reference evidence="1" key="1">
    <citation type="submission" date="2023-10" db="EMBL/GenBank/DDBJ databases">
        <title>Genome assembly of Pristionchus species.</title>
        <authorList>
            <person name="Yoshida K."/>
            <person name="Sommer R.J."/>
        </authorList>
    </citation>
    <scope>NUCLEOTIDE SEQUENCE</scope>
    <source>
        <strain evidence="1">RS0144</strain>
    </source>
</reference>
<evidence type="ECO:0000313" key="2">
    <source>
        <dbReference type="Proteomes" id="UP001432027"/>
    </source>
</evidence>
<accession>A0AAV5SAP6</accession>
<feature type="non-terminal residue" evidence="1">
    <location>
        <position position="1"/>
    </location>
</feature>
<proteinExistence type="predicted"/>
<gene>
    <name evidence="1" type="ORF">PENTCL1PPCAC_1964</name>
</gene>
<name>A0AAV5SAP6_9BILA</name>
<evidence type="ECO:0000313" key="1">
    <source>
        <dbReference type="EMBL" id="GMS79789.1"/>
    </source>
</evidence>
<dbReference type="Proteomes" id="UP001432027">
    <property type="component" value="Unassembled WGS sequence"/>
</dbReference>
<protein>
    <submittedName>
        <fullName evidence="1">Uncharacterized protein</fullName>
    </submittedName>
</protein>
<dbReference type="EMBL" id="BTSX01000001">
    <property type="protein sequence ID" value="GMS79789.1"/>
    <property type="molecule type" value="Genomic_DNA"/>
</dbReference>